<evidence type="ECO:0000313" key="1">
    <source>
        <dbReference type="EMBL" id="KAL0308310.1"/>
    </source>
</evidence>
<reference evidence="1" key="1">
    <citation type="submission" date="2020-06" db="EMBL/GenBank/DDBJ databases">
        <authorList>
            <person name="Li T."/>
            <person name="Hu X."/>
            <person name="Zhang T."/>
            <person name="Song X."/>
            <person name="Zhang H."/>
            <person name="Dai N."/>
            <person name="Sheng W."/>
            <person name="Hou X."/>
            <person name="Wei L."/>
        </authorList>
    </citation>
    <scope>NUCLEOTIDE SEQUENCE</scope>
    <source>
        <strain evidence="1">G02</strain>
        <tissue evidence="1">Leaf</tissue>
    </source>
</reference>
<accession>A0AAW2KMN6</accession>
<sequence length="85" mass="9917">MSNFLSKDIERVHPNHTRFLNSRRFNSLTVDIQWNSTRLEMEAIDKNVGKKFQKSYFDVLGLCCSSEIPLIERILSPLDGIKDFL</sequence>
<proteinExistence type="predicted"/>
<reference evidence="1" key="2">
    <citation type="journal article" date="2024" name="Plant">
        <title>Genomic evolution and insights into agronomic trait innovations of Sesamum species.</title>
        <authorList>
            <person name="Miao H."/>
            <person name="Wang L."/>
            <person name="Qu L."/>
            <person name="Liu H."/>
            <person name="Sun Y."/>
            <person name="Le M."/>
            <person name="Wang Q."/>
            <person name="Wei S."/>
            <person name="Zheng Y."/>
            <person name="Lin W."/>
            <person name="Duan Y."/>
            <person name="Cao H."/>
            <person name="Xiong S."/>
            <person name="Wang X."/>
            <person name="Wei L."/>
            <person name="Li C."/>
            <person name="Ma Q."/>
            <person name="Ju M."/>
            <person name="Zhao R."/>
            <person name="Li G."/>
            <person name="Mu C."/>
            <person name="Tian Q."/>
            <person name="Mei H."/>
            <person name="Zhang T."/>
            <person name="Gao T."/>
            <person name="Zhang H."/>
        </authorList>
    </citation>
    <scope>NUCLEOTIDE SEQUENCE</scope>
    <source>
        <strain evidence="1">G02</strain>
    </source>
</reference>
<gene>
    <name evidence="1" type="ORF">Sradi_5773300</name>
</gene>
<comment type="caution">
    <text evidence="1">The sequence shown here is derived from an EMBL/GenBank/DDBJ whole genome shotgun (WGS) entry which is preliminary data.</text>
</comment>
<protein>
    <submittedName>
        <fullName evidence="1">Cadmium/zinc-transporting ATPase HMA4</fullName>
    </submittedName>
</protein>
<dbReference type="AlphaFoldDB" id="A0AAW2KMN6"/>
<organism evidence="1">
    <name type="scientific">Sesamum radiatum</name>
    <name type="common">Black benniseed</name>
    <dbReference type="NCBI Taxonomy" id="300843"/>
    <lineage>
        <taxon>Eukaryota</taxon>
        <taxon>Viridiplantae</taxon>
        <taxon>Streptophyta</taxon>
        <taxon>Embryophyta</taxon>
        <taxon>Tracheophyta</taxon>
        <taxon>Spermatophyta</taxon>
        <taxon>Magnoliopsida</taxon>
        <taxon>eudicotyledons</taxon>
        <taxon>Gunneridae</taxon>
        <taxon>Pentapetalae</taxon>
        <taxon>asterids</taxon>
        <taxon>lamiids</taxon>
        <taxon>Lamiales</taxon>
        <taxon>Pedaliaceae</taxon>
        <taxon>Sesamum</taxon>
    </lineage>
</organism>
<name>A0AAW2KMN6_SESRA</name>
<dbReference type="EMBL" id="JACGWJ010000027">
    <property type="protein sequence ID" value="KAL0308310.1"/>
    <property type="molecule type" value="Genomic_DNA"/>
</dbReference>